<dbReference type="OrthoDB" id="640151at2"/>
<dbReference type="InterPro" id="IPR008929">
    <property type="entry name" value="Chondroitin_lyas"/>
</dbReference>
<reference evidence="5 6" key="1">
    <citation type="submission" date="2018-10" db="EMBL/GenBank/DDBJ databases">
        <title>Genome sequencing of Mucilaginibacter sp. HYN0043.</title>
        <authorList>
            <person name="Kim M."/>
            <person name="Yi H."/>
        </authorList>
    </citation>
    <scope>NUCLEOTIDE SEQUENCE [LARGE SCALE GENOMIC DNA]</scope>
    <source>
        <strain evidence="5 6">HYN0043</strain>
    </source>
</reference>
<evidence type="ECO:0000256" key="1">
    <source>
        <dbReference type="ARBA" id="ARBA00022729"/>
    </source>
</evidence>
<evidence type="ECO:0000313" key="6">
    <source>
        <dbReference type="Proteomes" id="UP000270046"/>
    </source>
</evidence>
<proteinExistence type="predicted"/>
<dbReference type="InterPro" id="IPR008397">
    <property type="entry name" value="Alginate_lyase_dom"/>
</dbReference>
<dbReference type="GO" id="GO:0016829">
    <property type="term" value="F:lyase activity"/>
    <property type="evidence" value="ECO:0007669"/>
    <property type="project" value="UniProtKB-KW"/>
</dbReference>
<dbReference type="GO" id="GO:0042597">
    <property type="term" value="C:periplasmic space"/>
    <property type="evidence" value="ECO:0007669"/>
    <property type="project" value="InterPro"/>
</dbReference>
<evidence type="ECO:0000259" key="4">
    <source>
        <dbReference type="Pfam" id="PF05426"/>
    </source>
</evidence>
<evidence type="ECO:0000313" key="5">
    <source>
        <dbReference type="EMBL" id="AYL96607.1"/>
    </source>
</evidence>
<keyword evidence="2" id="KW-0456">Lyase</keyword>
<dbReference type="Gene3D" id="1.50.10.100">
    <property type="entry name" value="Chondroitin AC/alginate lyase"/>
    <property type="match status" value="1"/>
</dbReference>
<keyword evidence="6" id="KW-1185">Reference proteome</keyword>
<dbReference type="Pfam" id="PF05426">
    <property type="entry name" value="Alginate_lyase"/>
    <property type="match status" value="1"/>
</dbReference>
<accession>A0A494VMP2</accession>
<dbReference type="Proteomes" id="UP000270046">
    <property type="component" value="Chromosome"/>
</dbReference>
<keyword evidence="3" id="KW-0812">Transmembrane</keyword>
<dbReference type="EMBL" id="CP032869">
    <property type="protein sequence ID" value="AYL96607.1"/>
    <property type="molecule type" value="Genomic_DNA"/>
</dbReference>
<feature type="transmembrane region" description="Helical" evidence="3">
    <location>
        <begin position="39"/>
        <end position="57"/>
    </location>
</feature>
<protein>
    <recommendedName>
        <fullName evidence="4">Alginate lyase domain-containing protein</fullName>
    </recommendedName>
</protein>
<keyword evidence="3" id="KW-0472">Membrane</keyword>
<dbReference type="AlphaFoldDB" id="A0A494VMP2"/>
<dbReference type="KEGG" id="muh:HYN43_015450"/>
<evidence type="ECO:0000256" key="2">
    <source>
        <dbReference type="ARBA" id="ARBA00023239"/>
    </source>
</evidence>
<organism evidence="5 6">
    <name type="scientific">Mucilaginibacter celer</name>
    <dbReference type="NCBI Taxonomy" id="2305508"/>
    <lineage>
        <taxon>Bacteria</taxon>
        <taxon>Pseudomonadati</taxon>
        <taxon>Bacteroidota</taxon>
        <taxon>Sphingobacteriia</taxon>
        <taxon>Sphingobacteriales</taxon>
        <taxon>Sphingobacteriaceae</taxon>
        <taxon>Mucilaginibacter</taxon>
    </lineage>
</organism>
<gene>
    <name evidence="5" type="ORF">HYN43_015450</name>
</gene>
<name>A0A494VMP2_9SPHI</name>
<dbReference type="SUPFAM" id="SSF48230">
    <property type="entry name" value="Chondroitin AC/alginate lyase"/>
    <property type="match status" value="1"/>
</dbReference>
<evidence type="ECO:0000256" key="3">
    <source>
        <dbReference type="SAM" id="Phobius"/>
    </source>
</evidence>
<keyword evidence="1" id="KW-0732">Signal</keyword>
<keyword evidence="3" id="KW-1133">Transmembrane helix</keyword>
<feature type="domain" description="Alginate lyase" evidence="4">
    <location>
        <begin position="158"/>
        <end position="356"/>
    </location>
</feature>
<sequence length="427" mass="46736">MAIATGAYGMCGRWIRLRAPTFPSNQKINQLRIMKKHEFNYLLVAIASIFIVVLLLANCTKTDSAKQSGTGDGENQKSVKTNATGFVHPGILNTKSSLDFIAGEANNTATQRYQDYTNTVLAYCNSHSPSNAYKSNVVVAGGITTDDEIHFKGDALLCYALALRWAKTGTASYATTVKQILDGWANAFRTMSVSSGNAAQPTLEASWAAPTFTAAAEIIKWYVPANGQGAGWTDAENTQFTTFLNRLKDQYINHVADQHYNNNWDVSAGYAKMAIGIFEDSQTVYQNGLTIIKNMMPLVIAADGSMDNEICGSHNDCTHFQYSLTGFTYAANIAYMQGDQTVYTINNSRLLTGYNYQYGLYHGTVHPSCGQTCSPNGATVWPGIEIADRHYHTTETAYIRDLADPYGLPGGDLGFLGWTTYTHHNVP</sequence>